<dbReference type="Proteomes" id="UP000253998">
    <property type="component" value="Unassembled WGS sequence"/>
</dbReference>
<evidence type="ECO:0000256" key="7">
    <source>
        <dbReference type="ARBA" id="ARBA00022982"/>
    </source>
</evidence>
<reference evidence="16 17" key="1">
    <citation type="submission" date="2018-05" db="EMBL/GenBank/DDBJ databases">
        <title>Draft Genome Sequences for a Diverse set of 7 Haemophilus Species.</title>
        <authorList>
            <person name="Nichols M."/>
            <person name="Topaz N."/>
            <person name="Wang X."/>
            <person name="Wang X."/>
            <person name="Boxrud D."/>
        </authorList>
    </citation>
    <scope>NUCLEOTIDE SEQUENCE [LARGE SCALE GENOMIC DNA]</scope>
    <source>
        <strain evidence="16 17">C2001002503</strain>
    </source>
</reference>
<dbReference type="Pfam" id="PF02600">
    <property type="entry name" value="DsbB"/>
    <property type="match status" value="1"/>
</dbReference>
<comment type="caution">
    <text evidence="16">The sequence shown here is derived from an EMBL/GenBank/DDBJ whole genome shotgun (WGS) entry which is preliminary data.</text>
</comment>
<dbReference type="SUPFAM" id="SSF158442">
    <property type="entry name" value="DsbB-like"/>
    <property type="match status" value="1"/>
</dbReference>
<comment type="similarity">
    <text evidence="2 14">Belongs to the DsbB family.</text>
</comment>
<keyword evidence="6 14" id="KW-0812">Transmembrane</keyword>
<keyword evidence="8 14" id="KW-1133">Transmembrane helix</keyword>
<protein>
    <recommendedName>
        <fullName evidence="14">Disulfide bond formation protein B</fullName>
    </recommendedName>
    <alternativeName>
        <fullName evidence="14">Disulfide oxidoreductase</fullName>
    </alternativeName>
</protein>
<keyword evidence="12 14" id="KW-0143">Chaperone</keyword>
<accession>A0A8B2U318</accession>
<feature type="topological domain" description="Cytoplasmic" evidence="14">
    <location>
        <begin position="1"/>
        <end position="14"/>
    </location>
</feature>
<evidence type="ECO:0000256" key="13">
    <source>
        <dbReference type="ARBA" id="ARBA00023284"/>
    </source>
</evidence>
<comment type="caution">
    <text evidence="14">Lacks conserved residue(s) required for the propagation of feature annotation.</text>
</comment>
<keyword evidence="4 14" id="KW-1003">Cell membrane</keyword>
<evidence type="ECO:0000256" key="1">
    <source>
        <dbReference type="ARBA" id="ARBA00004429"/>
    </source>
</evidence>
<evidence type="ECO:0000256" key="5">
    <source>
        <dbReference type="ARBA" id="ARBA00022519"/>
    </source>
</evidence>
<evidence type="ECO:0000313" key="16">
    <source>
        <dbReference type="EMBL" id="RDE71234.1"/>
    </source>
</evidence>
<evidence type="ECO:0000256" key="4">
    <source>
        <dbReference type="ARBA" id="ARBA00022475"/>
    </source>
</evidence>
<dbReference type="GO" id="GO:0009055">
    <property type="term" value="F:electron transfer activity"/>
    <property type="evidence" value="ECO:0007669"/>
    <property type="project" value="UniProtKB-UniRule"/>
</dbReference>
<evidence type="ECO:0000256" key="12">
    <source>
        <dbReference type="ARBA" id="ARBA00023186"/>
    </source>
</evidence>
<evidence type="ECO:0000256" key="3">
    <source>
        <dbReference type="ARBA" id="ARBA00022448"/>
    </source>
</evidence>
<keyword evidence="3 14" id="KW-0813">Transport</keyword>
<dbReference type="PANTHER" id="PTHR36570">
    <property type="entry name" value="DISULFIDE BOND FORMATION PROTEIN B"/>
    <property type="match status" value="1"/>
</dbReference>
<evidence type="ECO:0000256" key="15">
    <source>
        <dbReference type="SAM" id="Phobius"/>
    </source>
</evidence>
<evidence type="ECO:0000256" key="8">
    <source>
        <dbReference type="ARBA" id="ARBA00022989"/>
    </source>
</evidence>
<keyword evidence="7 14" id="KW-0249">Electron transport</keyword>
<dbReference type="RefSeq" id="WP_111295841.1">
    <property type="nucleotide sequence ID" value="NZ_QEPM01000003.1"/>
</dbReference>
<dbReference type="GO" id="GO:0015035">
    <property type="term" value="F:protein-disulfide reductase activity"/>
    <property type="evidence" value="ECO:0007669"/>
    <property type="project" value="UniProtKB-UniRule"/>
</dbReference>
<feature type="transmembrane region" description="Helical" evidence="15">
    <location>
        <begin position="45"/>
        <end position="65"/>
    </location>
</feature>
<organism evidence="16 17">
    <name type="scientific">Aggregatibacter segnis</name>
    <dbReference type="NCBI Taxonomy" id="739"/>
    <lineage>
        <taxon>Bacteria</taxon>
        <taxon>Pseudomonadati</taxon>
        <taxon>Pseudomonadota</taxon>
        <taxon>Gammaproteobacteria</taxon>
        <taxon>Pasteurellales</taxon>
        <taxon>Pasteurellaceae</taxon>
        <taxon>Aggregatibacter</taxon>
    </lineage>
</organism>
<dbReference type="GO" id="GO:0005886">
    <property type="term" value="C:plasma membrane"/>
    <property type="evidence" value="ECO:0007669"/>
    <property type="project" value="UniProtKB-SubCell"/>
</dbReference>
<dbReference type="AlphaFoldDB" id="A0A8B2U318"/>
<keyword evidence="5" id="KW-0997">Cell inner membrane</keyword>
<dbReference type="Gene3D" id="1.20.1550.10">
    <property type="entry name" value="DsbB-like"/>
    <property type="match status" value="1"/>
</dbReference>
<evidence type="ECO:0000256" key="9">
    <source>
        <dbReference type="ARBA" id="ARBA00023002"/>
    </source>
</evidence>
<evidence type="ECO:0000256" key="10">
    <source>
        <dbReference type="ARBA" id="ARBA00023136"/>
    </source>
</evidence>
<feature type="topological domain" description="Periplasmic" evidence="14">
    <location>
        <begin position="91"/>
        <end position="145"/>
    </location>
</feature>
<evidence type="ECO:0000256" key="6">
    <source>
        <dbReference type="ARBA" id="ARBA00022692"/>
    </source>
</evidence>
<gene>
    <name evidence="14" type="primary">dsbB</name>
    <name evidence="16" type="ORF">DPV83_05950</name>
</gene>
<feature type="disulfide bond" description="Redox-active" evidence="14">
    <location>
        <begin position="105"/>
        <end position="131"/>
    </location>
</feature>
<keyword evidence="10 14" id="KW-0472">Membrane</keyword>
<keyword evidence="11 14" id="KW-1015">Disulfide bond</keyword>
<dbReference type="HAMAP" id="MF_00286">
    <property type="entry name" value="DsbB"/>
    <property type="match status" value="1"/>
</dbReference>
<dbReference type="InterPro" id="IPR003752">
    <property type="entry name" value="DiS_bond_form_DsbB/BdbC"/>
</dbReference>
<feature type="transmembrane region" description="Helical" evidence="15">
    <location>
        <begin position="72"/>
        <end position="90"/>
    </location>
</feature>
<proteinExistence type="inferred from homology"/>
<dbReference type="InterPro" id="IPR050183">
    <property type="entry name" value="DsbB"/>
</dbReference>
<keyword evidence="13 14" id="KW-0676">Redox-active center</keyword>
<comment type="subcellular location">
    <subcellularLocation>
        <location evidence="1">Cell inner membrane</location>
        <topology evidence="1">Multi-pass membrane protein</topology>
    </subcellularLocation>
    <subcellularLocation>
        <location evidence="14">Cell membrane</location>
        <topology evidence="14">Multi-pass membrane protein</topology>
    </subcellularLocation>
</comment>
<dbReference type="GO" id="GO:0006457">
    <property type="term" value="P:protein folding"/>
    <property type="evidence" value="ECO:0007669"/>
    <property type="project" value="InterPro"/>
</dbReference>
<dbReference type="EMBL" id="QEPM01000003">
    <property type="protein sequence ID" value="RDE71234.1"/>
    <property type="molecule type" value="Genomic_DNA"/>
</dbReference>
<evidence type="ECO:0000256" key="2">
    <source>
        <dbReference type="ARBA" id="ARBA00008823"/>
    </source>
</evidence>
<comment type="function">
    <text evidence="14">Required for disulfide bond formation in some periplasmic proteins. Acts by oxidizing the DsbA protein.</text>
</comment>
<keyword evidence="9 14" id="KW-0560">Oxidoreductase</keyword>
<dbReference type="PANTHER" id="PTHR36570:SF2">
    <property type="entry name" value="DISULFIDE BOND FORMATION PROTEIN B"/>
    <property type="match status" value="1"/>
</dbReference>
<dbReference type="InterPro" id="IPR023380">
    <property type="entry name" value="DsbB-like_sf"/>
</dbReference>
<feature type="transmembrane region" description="Helical" evidence="15">
    <location>
        <begin position="143"/>
        <end position="166"/>
    </location>
</feature>
<dbReference type="NCBIfam" id="NF002485">
    <property type="entry name" value="PRK01749.1"/>
    <property type="match status" value="1"/>
</dbReference>
<sequence length="179" mass="20535">MLKFFKTLSVQRSGWLLLMISALVLEGIALYFQYGMELQPCVMCVYERVALFGVAFAGVVGLIAPRFLIVRLLALFIAFVSAVKGLLLSLKHVDYQLHPAPWNQCSYLPEFPQTLPLDKWFPVLFQPTGSCEDVAWSFLGFSMAQWIVVMFAIYLFVLLLVLISQFKRLDTRGRRRLFK</sequence>
<name>A0A8B2U318_9PAST</name>
<evidence type="ECO:0000256" key="14">
    <source>
        <dbReference type="HAMAP-Rule" id="MF_00286"/>
    </source>
</evidence>
<feature type="topological domain" description="Cytoplasmic" evidence="14">
    <location>
        <begin position="165"/>
        <end position="179"/>
    </location>
</feature>
<feature type="topological domain" description="Periplasmic" evidence="14">
    <location>
        <begin position="32"/>
        <end position="49"/>
    </location>
</feature>
<feature type="transmembrane region" description="Helical" evidence="15">
    <location>
        <begin position="12"/>
        <end position="33"/>
    </location>
</feature>
<feature type="disulfide bond" description="Redox-active" evidence="14">
    <location>
        <begin position="41"/>
        <end position="44"/>
    </location>
</feature>
<evidence type="ECO:0000313" key="17">
    <source>
        <dbReference type="Proteomes" id="UP000253998"/>
    </source>
</evidence>
<evidence type="ECO:0000256" key="11">
    <source>
        <dbReference type="ARBA" id="ARBA00023157"/>
    </source>
</evidence>
<dbReference type="InterPro" id="IPR022920">
    <property type="entry name" value="Disulphide_bond_form_DsbB"/>
</dbReference>